<keyword evidence="2 4" id="KW-0378">Hydrolase</keyword>
<dbReference type="EMBL" id="ACXX02000006">
    <property type="protein sequence ID" value="EGD47803.1"/>
    <property type="molecule type" value="Genomic_DNA"/>
</dbReference>
<dbReference type="SUPFAM" id="SSF52499">
    <property type="entry name" value="Isochorismatase-like hydrolases"/>
    <property type="match status" value="1"/>
</dbReference>
<dbReference type="RefSeq" id="WP_004619139.1">
    <property type="nucleotide sequence ID" value="NZ_ACXX02000006.1"/>
</dbReference>
<dbReference type="STRING" id="588581.Cpap_2206"/>
<dbReference type="Gene3D" id="3.40.50.850">
    <property type="entry name" value="Isochorismatase-like"/>
    <property type="match status" value="1"/>
</dbReference>
<evidence type="ECO:0000256" key="1">
    <source>
        <dbReference type="ARBA" id="ARBA00006336"/>
    </source>
</evidence>
<dbReference type="GO" id="GO:0016787">
    <property type="term" value="F:hydrolase activity"/>
    <property type="evidence" value="ECO:0007669"/>
    <property type="project" value="UniProtKB-KW"/>
</dbReference>
<reference evidence="4" key="1">
    <citation type="submission" date="2009-07" db="EMBL/GenBank/DDBJ databases">
        <authorList>
            <consortium name="US DOE Joint Genome Institute (JGI-PGF)"/>
            <person name="Lucas S."/>
            <person name="Copeland A."/>
            <person name="Lapidus A."/>
            <person name="Glavina del Rio T."/>
            <person name="Tice H."/>
            <person name="Bruce D."/>
            <person name="Goodwin L."/>
            <person name="Pitluck S."/>
            <person name="Larimer F."/>
            <person name="Land M.L."/>
            <person name="Mouttaki H."/>
            <person name="He Z."/>
            <person name="Zhou J."/>
            <person name="Hemme C.L."/>
        </authorList>
    </citation>
    <scope>NUCLEOTIDE SEQUENCE [LARGE SCALE GENOMIC DNA]</scope>
    <source>
        <strain evidence="4">DSM 2782</strain>
    </source>
</reference>
<reference evidence="4" key="2">
    <citation type="submission" date="2011-01" db="EMBL/GenBank/DDBJ databases">
        <title>The Non-contiguous Finished genome of Clostridium papyrosolvens.</title>
        <authorList>
            <person name="Lucas S."/>
            <person name="Copeland A."/>
            <person name="Lapidus A."/>
            <person name="Cheng J.-F."/>
            <person name="Goodwin L."/>
            <person name="Pitluck S."/>
            <person name="Misra M."/>
            <person name="Chertkov O."/>
            <person name="Detter J.C."/>
            <person name="Han C."/>
            <person name="Tapia R."/>
            <person name="Land M."/>
            <person name="Hauser L."/>
            <person name="Kyrpides N."/>
            <person name="Ivanova N."/>
            <person name="Pagani I."/>
            <person name="Mouttaki H."/>
            <person name="He Z."/>
            <person name="Zhou J."/>
            <person name="Hemme C.L."/>
            <person name="Woyke T."/>
        </authorList>
    </citation>
    <scope>NUCLEOTIDE SEQUENCE [LARGE SCALE GENOMIC DNA]</scope>
    <source>
        <strain evidence="4">DSM 2782</strain>
    </source>
</reference>
<dbReference type="AlphaFoldDB" id="F1TCT6"/>
<feature type="domain" description="Isochorismatase-like" evidence="3">
    <location>
        <begin position="4"/>
        <end position="174"/>
    </location>
</feature>
<protein>
    <submittedName>
        <fullName evidence="4">Isochorismatase hydrolase</fullName>
    </submittedName>
</protein>
<dbReference type="eggNOG" id="COG1335">
    <property type="taxonomic scope" value="Bacteria"/>
</dbReference>
<comment type="caution">
    <text evidence="4">The sequence shown here is derived from an EMBL/GenBank/DDBJ whole genome shotgun (WGS) entry which is preliminary data.</text>
</comment>
<dbReference type="InterPro" id="IPR036380">
    <property type="entry name" value="Isochorismatase-like_sf"/>
</dbReference>
<evidence type="ECO:0000256" key="2">
    <source>
        <dbReference type="ARBA" id="ARBA00022801"/>
    </source>
</evidence>
<dbReference type="InterPro" id="IPR050272">
    <property type="entry name" value="Isochorismatase-like_hydrls"/>
</dbReference>
<evidence type="ECO:0000259" key="3">
    <source>
        <dbReference type="Pfam" id="PF00857"/>
    </source>
</evidence>
<dbReference type="PANTHER" id="PTHR43540:SF6">
    <property type="entry name" value="ISOCHORISMATASE-LIKE DOMAIN-CONTAINING PROTEIN"/>
    <property type="match status" value="1"/>
</dbReference>
<name>F1TCT6_9FIRM</name>
<evidence type="ECO:0000313" key="4">
    <source>
        <dbReference type="EMBL" id="EGD47803.1"/>
    </source>
</evidence>
<dbReference type="CDD" id="cd01014">
    <property type="entry name" value="nicotinamidase_related"/>
    <property type="match status" value="1"/>
</dbReference>
<gene>
    <name evidence="4" type="ORF">Cpap_2206</name>
</gene>
<dbReference type="PANTHER" id="PTHR43540">
    <property type="entry name" value="PEROXYUREIDOACRYLATE/UREIDOACRYLATE AMIDOHYDROLASE-RELATED"/>
    <property type="match status" value="1"/>
</dbReference>
<keyword evidence="5" id="KW-1185">Reference proteome</keyword>
<dbReference type="Pfam" id="PF00857">
    <property type="entry name" value="Isochorismatase"/>
    <property type="match status" value="1"/>
</dbReference>
<comment type="similarity">
    <text evidence="1">Belongs to the isochorismatase family.</text>
</comment>
<accession>F1TCT6</accession>
<sequence>MKRALLVIDVQNEYISGKLPISYPSNSFSNILKVVNTANEKNIPVILIQHTSPAENAMTFKKGSNEWDIHPELLSKKHAQVVEKKLPGSFTNTNLESVLKDLKIDTVAIAGFMTQMCCDTTARQAMHMGYSVEFLSDATGTLQLSNSAGTISAEDLHKAILITQAARFSKVLSSDEWIKNL</sequence>
<organism evidence="4 5">
    <name type="scientific">Ruminiclostridium papyrosolvens DSM 2782</name>
    <dbReference type="NCBI Taxonomy" id="588581"/>
    <lineage>
        <taxon>Bacteria</taxon>
        <taxon>Bacillati</taxon>
        <taxon>Bacillota</taxon>
        <taxon>Clostridia</taxon>
        <taxon>Eubacteriales</taxon>
        <taxon>Oscillospiraceae</taxon>
        <taxon>Ruminiclostridium</taxon>
    </lineage>
</organism>
<dbReference type="OrthoDB" id="257098at2"/>
<dbReference type="Proteomes" id="UP000003860">
    <property type="component" value="Unassembled WGS sequence"/>
</dbReference>
<dbReference type="InterPro" id="IPR000868">
    <property type="entry name" value="Isochorismatase-like_dom"/>
</dbReference>
<evidence type="ECO:0000313" key="5">
    <source>
        <dbReference type="Proteomes" id="UP000003860"/>
    </source>
</evidence>
<proteinExistence type="inferred from homology"/>